<evidence type="ECO:0000256" key="2">
    <source>
        <dbReference type="ARBA" id="ARBA00022801"/>
    </source>
</evidence>
<protein>
    <submittedName>
        <fullName evidence="5">Amidohydrolase</fullName>
    </submittedName>
</protein>
<dbReference type="EMBL" id="JACXSI010000024">
    <property type="protein sequence ID" value="MBD3108893.1"/>
    <property type="molecule type" value="Genomic_DNA"/>
</dbReference>
<comment type="caution">
    <text evidence="5">The sequence shown here is derived from an EMBL/GenBank/DDBJ whole genome shotgun (WGS) entry which is preliminary data.</text>
</comment>
<keyword evidence="3" id="KW-0479">Metal-binding</keyword>
<comment type="similarity">
    <text evidence="1">Belongs to the peptidase M20 family.</text>
</comment>
<dbReference type="Pfam" id="PF07687">
    <property type="entry name" value="M20_dimer"/>
    <property type="match status" value="1"/>
</dbReference>
<dbReference type="PANTHER" id="PTHR11014:SF63">
    <property type="entry name" value="METALLOPEPTIDASE, PUTATIVE (AFU_ORTHOLOGUE AFUA_6G09600)-RELATED"/>
    <property type="match status" value="1"/>
</dbReference>
<dbReference type="PANTHER" id="PTHR11014">
    <property type="entry name" value="PEPTIDASE M20 FAMILY MEMBER"/>
    <property type="match status" value="1"/>
</dbReference>
<dbReference type="AlphaFoldDB" id="A0A927HCY3"/>
<dbReference type="InterPro" id="IPR036264">
    <property type="entry name" value="Bact_exopeptidase_dim_dom"/>
</dbReference>
<keyword evidence="2" id="KW-0378">Hydrolase</keyword>
<feature type="binding site" evidence="3">
    <location>
        <position position="348"/>
    </location>
    <ligand>
        <name>Mn(2+)</name>
        <dbReference type="ChEBI" id="CHEBI:29035"/>
        <label>2</label>
    </ligand>
</feature>
<evidence type="ECO:0000313" key="5">
    <source>
        <dbReference type="EMBL" id="MBD3108893.1"/>
    </source>
</evidence>
<comment type="cofactor">
    <cofactor evidence="3">
        <name>Mn(2+)</name>
        <dbReference type="ChEBI" id="CHEBI:29035"/>
    </cofactor>
    <text evidence="3">The Mn(2+) ion enhances activity.</text>
</comment>
<evidence type="ECO:0000256" key="3">
    <source>
        <dbReference type="PIRSR" id="PIRSR005962-1"/>
    </source>
</evidence>
<proteinExistence type="inferred from homology"/>
<dbReference type="SUPFAM" id="SSF53187">
    <property type="entry name" value="Zn-dependent exopeptidases"/>
    <property type="match status" value="1"/>
</dbReference>
<evidence type="ECO:0000259" key="4">
    <source>
        <dbReference type="Pfam" id="PF07687"/>
    </source>
</evidence>
<keyword evidence="3" id="KW-0464">Manganese</keyword>
<gene>
    <name evidence="5" type="ORF">IEO70_11020</name>
</gene>
<dbReference type="Pfam" id="PF01546">
    <property type="entry name" value="Peptidase_M20"/>
    <property type="match status" value="1"/>
</dbReference>
<dbReference type="Proteomes" id="UP000602076">
    <property type="component" value="Unassembled WGS sequence"/>
</dbReference>
<feature type="binding site" evidence="3">
    <location>
        <position position="124"/>
    </location>
    <ligand>
        <name>Mn(2+)</name>
        <dbReference type="ChEBI" id="CHEBI:29035"/>
        <label>2</label>
    </ligand>
</feature>
<evidence type="ECO:0000256" key="1">
    <source>
        <dbReference type="ARBA" id="ARBA00006153"/>
    </source>
</evidence>
<organism evidence="5 6">
    <name type="scientific">Peribacillus faecalis</name>
    <dbReference type="NCBI Taxonomy" id="2772559"/>
    <lineage>
        <taxon>Bacteria</taxon>
        <taxon>Bacillati</taxon>
        <taxon>Bacillota</taxon>
        <taxon>Bacilli</taxon>
        <taxon>Bacillales</taxon>
        <taxon>Bacillaceae</taxon>
        <taxon>Peribacillus</taxon>
    </lineage>
</organism>
<dbReference type="Gene3D" id="3.30.70.360">
    <property type="match status" value="1"/>
</dbReference>
<name>A0A927HCY3_9BACI</name>
<feature type="binding site" evidence="3">
    <location>
        <position position="90"/>
    </location>
    <ligand>
        <name>Mn(2+)</name>
        <dbReference type="ChEBI" id="CHEBI:29035"/>
        <label>2</label>
    </ligand>
</feature>
<feature type="binding site" evidence="3">
    <location>
        <position position="88"/>
    </location>
    <ligand>
        <name>Mn(2+)</name>
        <dbReference type="ChEBI" id="CHEBI:29035"/>
        <label>2</label>
    </ligand>
</feature>
<dbReference type="NCBIfam" id="TIGR01891">
    <property type="entry name" value="amidohydrolases"/>
    <property type="match status" value="1"/>
</dbReference>
<dbReference type="PIRSF" id="PIRSF005962">
    <property type="entry name" value="Pept_M20D_amidohydro"/>
    <property type="match status" value="1"/>
</dbReference>
<dbReference type="SUPFAM" id="SSF55031">
    <property type="entry name" value="Bacterial exopeptidase dimerisation domain"/>
    <property type="match status" value="1"/>
</dbReference>
<dbReference type="Gene3D" id="3.40.630.10">
    <property type="entry name" value="Zn peptidases"/>
    <property type="match status" value="1"/>
</dbReference>
<dbReference type="FunFam" id="3.40.630.10:FF:000006">
    <property type="entry name" value="N-acetyldiaminopimelate deacetylase"/>
    <property type="match status" value="1"/>
</dbReference>
<feature type="binding site" evidence="3">
    <location>
        <position position="149"/>
    </location>
    <ligand>
        <name>Mn(2+)</name>
        <dbReference type="ChEBI" id="CHEBI:29035"/>
        <label>2</label>
    </ligand>
</feature>
<keyword evidence="6" id="KW-1185">Reference proteome</keyword>
<dbReference type="InterPro" id="IPR002933">
    <property type="entry name" value="Peptidase_M20"/>
</dbReference>
<evidence type="ECO:0000313" key="6">
    <source>
        <dbReference type="Proteomes" id="UP000602076"/>
    </source>
</evidence>
<dbReference type="InterPro" id="IPR017439">
    <property type="entry name" value="Amidohydrolase"/>
</dbReference>
<dbReference type="FunFam" id="3.30.70.360:FF:000014">
    <property type="entry name" value="N-acyl-L-amino acid amidohydrolase"/>
    <property type="match status" value="1"/>
</dbReference>
<sequence>MVAWRRYLHQNPELSFQETNTAKFIADQLKRFGIEVKEKVGGNGVVGVIEGGRPGKTIAFRADFDALPIQDEKTADYKSQVQGVMHACGHDGHTSSLLAVAKVLSSKQQQLNGKVVFIFQPAEEKPPGGAKFMIEDGVLDGVDYVFGGHLATEYQIGKIATRSGAVMASVDAFKITLQGRGGHGARPHQTIDTVAIGSQLVGHLQQIVSRRISPVEPAVVTIGSFHAGTAFNIIADTAVLEGTVRSLNAEVRKQIESEIRAILEGIKVADHIDYSLDYLHGYPVLVNHKEEALLIEKIVTETFSPDAFIEKGIALGAEDFAYYLEQRPGAFFFVGASNEQVETQFPHHHPRFDFDERALLNLGRVFLKLVDFYMVRND</sequence>
<accession>A0A927HCY3</accession>
<dbReference type="GO" id="GO:0016787">
    <property type="term" value="F:hydrolase activity"/>
    <property type="evidence" value="ECO:0007669"/>
    <property type="project" value="UniProtKB-KW"/>
</dbReference>
<feature type="domain" description="Peptidase M20 dimerisation" evidence="4">
    <location>
        <begin position="172"/>
        <end position="267"/>
    </location>
</feature>
<reference evidence="5" key="1">
    <citation type="submission" date="2020-09" db="EMBL/GenBank/DDBJ databases">
        <title>Bacillus faecalis sp. nov., a moderately halophilic bacterium isolated from cow faeces.</title>
        <authorList>
            <person name="Jiang L."/>
            <person name="Lee J."/>
        </authorList>
    </citation>
    <scope>NUCLEOTIDE SEQUENCE</scope>
    <source>
        <strain evidence="5">AGMB 02131</strain>
    </source>
</reference>
<dbReference type="GO" id="GO:0046872">
    <property type="term" value="F:metal ion binding"/>
    <property type="evidence" value="ECO:0007669"/>
    <property type="project" value="UniProtKB-KW"/>
</dbReference>
<dbReference type="InterPro" id="IPR011650">
    <property type="entry name" value="Peptidase_M20_dimer"/>
</dbReference>